<dbReference type="OrthoDB" id="2279611at2759"/>
<keyword evidence="7" id="KW-1185">Reference proteome</keyword>
<dbReference type="AlphaFoldDB" id="A0A2T3B5R7"/>
<gene>
    <name evidence="6" type="ORF">M430DRAFT_40876</name>
</gene>
<keyword evidence="3 5" id="KW-1133">Transmembrane helix</keyword>
<evidence type="ECO:0000256" key="1">
    <source>
        <dbReference type="ARBA" id="ARBA00004141"/>
    </source>
</evidence>
<feature type="transmembrane region" description="Helical" evidence="5">
    <location>
        <begin position="182"/>
        <end position="204"/>
    </location>
</feature>
<dbReference type="Proteomes" id="UP000241818">
    <property type="component" value="Unassembled WGS sequence"/>
</dbReference>
<dbReference type="STRING" id="857342.A0A2T3B5R7"/>
<evidence type="ECO:0000256" key="4">
    <source>
        <dbReference type="ARBA" id="ARBA00023136"/>
    </source>
</evidence>
<feature type="transmembrane region" description="Helical" evidence="5">
    <location>
        <begin position="90"/>
        <end position="108"/>
    </location>
</feature>
<keyword evidence="4 5" id="KW-0472">Membrane</keyword>
<evidence type="ECO:0000313" key="6">
    <source>
        <dbReference type="EMBL" id="PSS22091.1"/>
    </source>
</evidence>
<proteinExistence type="predicted"/>
<evidence type="ECO:0000256" key="3">
    <source>
        <dbReference type="ARBA" id="ARBA00022989"/>
    </source>
</evidence>
<name>A0A2T3B5R7_AMORE</name>
<reference evidence="6 7" key="1">
    <citation type="journal article" date="2018" name="New Phytol.">
        <title>Comparative genomics and transcriptomics depict ericoid mycorrhizal fungi as versatile saprotrophs and plant mutualists.</title>
        <authorList>
            <person name="Martino E."/>
            <person name="Morin E."/>
            <person name="Grelet G.A."/>
            <person name="Kuo A."/>
            <person name="Kohler A."/>
            <person name="Daghino S."/>
            <person name="Barry K.W."/>
            <person name="Cichocki N."/>
            <person name="Clum A."/>
            <person name="Dockter R.B."/>
            <person name="Hainaut M."/>
            <person name="Kuo R.C."/>
            <person name="LaButti K."/>
            <person name="Lindahl B.D."/>
            <person name="Lindquist E.A."/>
            <person name="Lipzen A."/>
            <person name="Khouja H.R."/>
            <person name="Magnuson J."/>
            <person name="Murat C."/>
            <person name="Ohm R.A."/>
            <person name="Singer S.W."/>
            <person name="Spatafora J.W."/>
            <person name="Wang M."/>
            <person name="Veneault-Fourrey C."/>
            <person name="Henrissat B."/>
            <person name="Grigoriev I.V."/>
            <person name="Martin F.M."/>
            <person name="Perotto S."/>
        </authorList>
    </citation>
    <scope>NUCLEOTIDE SEQUENCE [LARGE SCALE GENOMIC DNA]</scope>
    <source>
        <strain evidence="6 7">ATCC 22711</strain>
    </source>
</reference>
<dbReference type="SUPFAM" id="SSF48652">
    <property type="entry name" value="Tetraspanin"/>
    <property type="match status" value="1"/>
</dbReference>
<dbReference type="EMBL" id="KZ679009">
    <property type="protein sequence ID" value="PSS22091.1"/>
    <property type="molecule type" value="Genomic_DNA"/>
</dbReference>
<protein>
    <recommendedName>
        <fullName evidence="8">Tetraspanin</fullName>
    </recommendedName>
</protein>
<comment type="subcellular location">
    <subcellularLocation>
        <location evidence="1">Membrane</location>
        <topology evidence="1">Multi-pass membrane protein</topology>
    </subcellularLocation>
</comment>
<evidence type="ECO:0000256" key="5">
    <source>
        <dbReference type="SAM" id="Phobius"/>
    </source>
</evidence>
<dbReference type="RefSeq" id="XP_024722246.1">
    <property type="nucleotide sequence ID" value="XM_024867438.1"/>
</dbReference>
<dbReference type="Pfam" id="PF00335">
    <property type="entry name" value="Tetraspanin"/>
    <property type="match status" value="1"/>
</dbReference>
<dbReference type="InterPro" id="IPR008952">
    <property type="entry name" value="Tetraspanin_EC2_sf"/>
</dbReference>
<sequence length="225" mass="24141">MRDNILLTYALVDILFLVSGVLLLAFALTTQSMGHQTPTVTTAARDIILKQAAPVSATIGNAVLVFITFLISIAAMVMPMTRGWLKLNGYMTAVCALFTMILGLSMWVDTLRTRSNLSVVWADQPASTQSLIQQALKCCGYANSTSPPFVVDSQCPSAVEAATQIGCVGPFSTYANNFLDPIFTGAFGIVGVDVALILAITMVVKDRAEKERYRHIDEKNGAGAI</sequence>
<evidence type="ECO:0008006" key="8">
    <source>
        <dbReference type="Google" id="ProtNLM"/>
    </source>
</evidence>
<feature type="transmembrane region" description="Helical" evidence="5">
    <location>
        <begin position="7"/>
        <end position="28"/>
    </location>
</feature>
<dbReference type="InterPro" id="IPR018499">
    <property type="entry name" value="Tetraspanin/Peripherin"/>
</dbReference>
<keyword evidence="2 5" id="KW-0812">Transmembrane</keyword>
<dbReference type="GeneID" id="36575519"/>
<evidence type="ECO:0000313" key="7">
    <source>
        <dbReference type="Proteomes" id="UP000241818"/>
    </source>
</evidence>
<organism evidence="6 7">
    <name type="scientific">Amorphotheca resinae ATCC 22711</name>
    <dbReference type="NCBI Taxonomy" id="857342"/>
    <lineage>
        <taxon>Eukaryota</taxon>
        <taxon>Fungi</taxon>
        <taxon>Dikarya</taxon>
        <taxon>Ascomycota</taxon>
        <taxon>Pezizomycotina</taxon>
        <taxon>Leotiomycetes</taxon>
        <taxon>Helotiales</taxon>
        <taxon>Amorphothecaceae</taxon>
        <taxon>Amorphotheca</taxon>
    </lineage>
</organism>
<accession>A0A2T3B5R7</accession>
<evidence type="ECO:0000256" key="2">
    <source>
        <dbReference type="ARBA" id="ARBA00022692"/>
    </source>
</evidence>
<dbReference type="InParanoid" id="A0A2T3B5R7"/>
<feature type="transmembrane region" description="Helical" evidence="5">
    <location>
        <begin position="59"/>
        <end position="78"/>
    </location>
</feature>
<dbReference type="GO" id="GO:0016020">
    <property type="term" value="C:membrane"/>
    <property type="evidence" value="ECO:0007669"/>
    <property type="project" value="UniProtKB-SubCell"/>
</dbReference>